<evidence type="ECO:0000313" key="7">
    <source>
        <dbReference type="EMBL" id="KAE9255954.1"/>
    </source>
</evidence>
<keyword evidence="1" id="KW-0732">Signal</keyword>
<evidence type="ECO:0000256" key="1">
    <source>
        <dbReference type="SAM" id="SignalP"/>
    </source>
</evidence>
<accession>A0A6A3ZIF2</accession>
<evidence type="ECO:0000313" key="8">
    <source>
        <dbReference type="EMBL" id="KAE9257790.1"/>
    </source>
</evidence>
<evidence type="ECO:0000313" key="5">
    <source>
        <dbReference type="EMBL" id="KAE9155651.1"/>
    </source>
</evidence>
<evidence type="ECO:0000313" key="2">
    <source>
        <dbReference type="EMBL" id="KAE8950197.1"/>
    </source>
</evidence>
<dbReference type="EMBL" id="QXGF01000005">
    <property type="protein sequence ID" value="KAE8950197.1"/>
    <property type="molecule type" value="Genomic_DNA"/>
</dbReference>
<dbReference type="Proteomes" id="UP000433483">
    <property type="component" value="Unassembled WGS sequence"/>
</dbReference>
<organism evidence="6 11">
    <name type="scientific">Phytophthora fragariae</name>
    <dbReference type="NCBI Taxonomy" id="53985"/>
    <lineage>
        <taxon>Eukaryota</taxon>
        <taxon>Sar</taxon>
        <taxon>Stramenopiles</taxon>
        <taxon>Oomycota</taxon>
        <taxon>Peronosporomycetes</taxon>
        <taxon>Peronosporales</taxon>
        <taxon>Peronosporaceae</taxon>
        <taxon>Phytophthora</taxon>
    </lineage>
</organism>
<evidence type="ECO:0008006" key="18">
    <source>
        <dbReference type="Google" id="ProtNLM"/>
    </source>
</evidence>
<dbReference type="EMBL" id="QXGA01000008">
    <property type="protein sequence ID" value="KAE9155651.1"/>
    <property type="molecule type" value="Genomic_DNA"/>
</dbReference>
<protein>
    <recommendedName>
        <fullName evidence="18">RxLR effector protein</fullName>
    </recommendedName>
</protein>
<evidence type="ECO:0000313" key="13">
    <source>
        <dbReference type="Proteomes" id="UP000440367"/>
    </source>
</evidence>
<dbReference type="Proteomes" id="UP000460718">
    <property type="component" value="Unassembled WGS sequence"/>
</dbReference>
<evidence type="ECO:0000313" key="17">
    <source>
        <dbReference type="Proteomes" id="UP000476176"/>
    </source>
</evidence>
<dbReference type="EMBL" id="QXFW01000003">
    <property type="protein sequence ID" value="KAE9031351.1"/>
    <property type="molecule type" value="Genomic_DNA"/>
</dbReference>
<comment type="caution">
    <text evidence="6">The sequence shown here is derived from an EMBL/GenBank/DDBJ whole genome shotgun (WGS) entry which is preliminary data.</text>
</comment>
<evidence type="ECO:0000313" key="11">
    <source>
        <dbReference type="Proteomes" id="UP000433483"/>
    </source>
</evidence>
<dbReference type="EMBL" id="QXFZ01000006">
    <property type="protein sequence ID" value="KAE9141170.1"/>
    <property type="molecule type" value="Genomic_DNA"/>
</dbReference>
<evidence type="ECO:0000313" key="4">
    <source>
        <dbReference type="EMBL" id="KAE9141170.1"/>
    </source>
</evidence>
<dbReference type="EMBL" id="QXGB01000030">
    <property type="protein sequence ID" value="KAE9235940.1"/>
    <property type="molecule type" value="Genomic_DNA"/>
</dbReference>
<dbReference type="EMBL" id="QXGD01000015">
    <property type="protein sequence ID" value="KAE9257790.1"/>
    <property type="molecule type" value="Genomic_DNA"/>
</dbReference>
<dbReference type="Proteomes" id="UP000440732">
    <property type="component" value="Unassembled WGS sequence"/>
</dbReference>
<evidence type="ECO:0000313" key="15">
    <source>
        <dbReference type="Proteomes" id="UP000441208"/>
    </source>
</evidence>
<proteinExistence type="predicted"/>
<keyword evidence="11" id="KW-1185">Reference proteome</keyword>
<dbReference type="Proteomes" id="UP000441208">
    <property type="component" value="Unassembled WGS sequence"/>
</dbReference>
<dbReference type="Proteomes" id="UP000437068">
    <property type="component" value="Unassembled WGS sequence"/>
</dbReference>
<dbReference type="Proteomes" id="UP000440367">
    <property type="component" value="Unassembled WGS sequence"/>
</dbReference>
<dbReference type="Proteomes" id="UP000476176">
    <property type="component" value="Unassembled WGS sequence"/>
</dbReference>
<evidence type="ECO:0000313" key="6">
    <source>
        <dbReference type="EMBL" id="KAE9235940.1"/>
    </source>
</evidence>
<evidence type="ECO:0000313" key="10">
    <source>
        <dbReference type="Proteomes" id="UP000429523"/>
    </source>
</evidence>
<reference evidence="10 11" key="1">
    <citation type="submission" date="2018-08" db="EMBL/GenBank/DDBJ databases">
        <title>Genomic investigation of the strawberry pathogen Phytophthora fragariae indicates pathogenicity is determined by transcriptional variation in three key races.</title>
        <authorList>
            <person name="Adams T.M."/>
            <person name="Armitage A.D."/>
            <person name="Sobczyk M.K."/>
            <person name="Bates H.J."/>
            <person name="Dunwell J.M."/>
            <person name="Nellist C.F."/>
            <person name="Harrison R.J."/>
        </authorList>
    </citation>
    <scope>NUCLEOTIDE SEQUENCE [LARGE SCALE GENOMIC DNA]</scope>
    <source>
        <strain evidence="9 12">A4</strain>
        <strain evidence="8 13">BC-1</strain>
        <strain evidence="7 17">BC-23</strain>
        <strain evidence="6 11">NOV-27</strain>
        <strain evidence="5 14">NOV-5</strain>
        <strain evidence="4 15">NOV-71</strain>
        <strain evidence="2 10">NOV-9</strain>
        <strain evidence="3 16">SCRP245</strain>
    </source>
</reference>
<dbReference type="EMBL" id="QXGE01000006">
    <property type="protein sequence ID" value="KAE9330539.1"/>
    <property type="molecule type" value="Genomic_DNA"/>
</dbReference>
<dbReference type="Proteomes" id="UP000429523">
    <property type="component" value="Unassembled WGS sequence"/>
</dbReference>
<evidence type="ECO:0000313" key="14">
    <source>
        <dbReference type="Proteomes" id="UP000440732"/>
    </source>
</evidence>
<dbReference type="OrthoDB" id="109131at2759"/>
<name>A0A6A3ZIF2_9STRA</name>
<dbReference type="AlphaFoldDB" id="A0A6A3ZIF2"/>
<sequence>MRVASVLAVGTLAFLSVISATEDQRDTTTPIPLSKLCTETNVAPPPGHQAAHGERQLGIFDWLVKSETVAPDAPAPAPARDFGFGNNNDCDDVFISCS</sequence>
<dbReference type="EMBL" id="QXGC01000006">
    <property type="protein sequence ID" value="KAE9255954.1"/>
    <property type="molecule type" value="Genomic_DNA"/>
</dbReference>
<feature type="signal peptide" evidence="1">
    <location>
        <begin position="1"/>
        <end position="20"/>
    </location>
</feature>
<feature type="chain" id="PRO_5036166868" description="RxLR effector protein" evidence="1">
    <location>
        <begin position="21"/>
        <end position="98"/>
    </location>
</feature>
<evidence type="ECO:0000313" key="16">
    <source>
        <dbReference type="Proteomes" id="UP000460718"/>
    </source>
</evidence>
<evidence type="ECO:0000313" key="3">
    <source>
        <dbReference type="EMBL" id="KAE9031351.1"/>
    </source>
</evidence>
<evidence type="ECO:0000313" key="12">
    <source>
        <dbReference type="Proteomes" id="UP000437068"/>
    </source>
</evidence>
<gene>
    <name evidence="9" type="ORF">PF001_g329</name>
    <name evidence="8" type="ORF">PF002_g720</name>
    <name evidence="7" type="ORF">PF004_g340</name>
    <name evidence="6" type="ORF">PF005_g1258</name>
    <name evidence="5" type="ORF">PF006_g405</name>
    <name evidence="4" type="ORF">PF007_g321</name>
    <name evidence="2" type="ORF">PF009_g300</name>
    <name evidence="3" type="ORF">PF011_g160</name>
</gene>
<evidence type="ECO:0000313" key="9">
    <source>
        <dbReference type="EMBL" id="KAE9330539.1"/>
    </source>
</evidence>